<evidence type="ECO:0000313" key="6">
    <source>
        <dbReference type="EMBL" id="CAB4569830.1"/>
    </source>
</evidence>
<dbReference type="GO" id="GO:0016020">
    <property type="term" value="C:membrane"/>
    <property type="evidence" value="ECO:0007669"/>
    <property type="project" value="UniProtKB-SubCell"/>
</dbReference>
<evidence type="ECO:0000256" key="5">
    <source>
        <dbReference type="SAM" id="Phobius"/>
    </source>
</evidence>
<dbReference type="PANTHER" id="PTHR20855">
    <property type="entry name" value="ADIPOR/PROGESTIN RECEPTOR-RELATED"/>
    <property type="match status" value="1"/>
</dbReference>
<keyword evidence="3 5" id="KW-1133">Transmembrane helix</keyword>
<feature type="transmembrane region" description="Helical" evidence="5">
    <location>
        <begin position="12"/>
        <end position="32"/>
    </location>
</feature>
<feature type="transmembrane region" description="Helical" evidence="5">
    <location>
        <begin position="80"/>
        <end position="97"/>
    </location>
</feature>
<reference evidence="6" key="1">
    <citation type="submission" date="2020-05" db="EMBL/GenBank/DDBJ databases">
        <authorList>
            <person name="Chiriac C."/>
            <person name="Salcher M."/>
            <person name="Ghai R."/>
            <person name="Kavagutti S V."/>
        </authorList>
    </citation>
    <scope>NUCLEOTIDE SEQUENCE</scope>
</reference>
<feature type="transmembrane region" description="Helical" evidence="5">
    <location>
        <begin position="153"/>
        <end position="175"/>
    </location>
</feature>
<sequence>MQVTVAKPLLRGWSHVVAAFAVAVAGVLLVALPDTTPGQRALLVIYTAGTLAMFGVSALYHRVAWQPRAHSVMKRLDHSTIFLAIAGAYTPVAAIGLDGWRQTAVLVTVWAGAAVGVLVEWLPFSTPRALFTAIYVVVGWSAAIALPQLHAGLGGLGFGLVLGGGLAYTVGAVVYGTKRPDPWPRVFGYHEVFHAFTVIGAGCHLAAIAFVVVPKM</sequence>
<keyword evidence="4 5" id="KW-0472">Membrane</keyword>
<accession>A0A6J6E044</accession>
<dbReference type="EMBL" id="CAEZSR010000091">
    <property type="protein sequence ID" value="CAB4569830.1"/>
    <property type="molecule type" value="Genomic_DNA"/>
</dbReference>
<name>A0A6J6E044_9ZZZZ</name>
<protein>
    <submittedName>
        <fullName evidence="6">Unannotated protein</fullName>
    </submittedName>
</protein>
<feature type="transmembrane region" description="Helical" evidence="5">
    <location>
        <begin position="129"/>
        <end position="146"/>
    </location>
</feature>
<keyword evidence="2 5" id="KW-0812">Transmembrane</keyword>
<proteinExistence type="predicted"/>
<dbReference type="Pfam" id="PF03006">
    <property type="entry name" value="HlyIII"/>
    <property type="match status" value="1"/>
</dbReference>
<evidence type="ECO:0000256" key="4">
    <source>
        <dbReference type="ARBA" id="ARBA00023136"/>
    </source>
</evidence>
<feature type="transmembrane region" description="Helical" evidence="5">
    <location>
        <begin position="195"/>
        <end position="213"/>
    </location>
</feature>
<gene>
    <name evidence="6" type="ORF">UFOPK1493_02314</name>
</gene>
<dbReference type="InterPro" id="IPR004254">
    <property type="entry name" value="AdipoR/HlyIII-related"/>
</dbReference>
<dbReference type="AlphaFoldDB" id="A0A6J6E044"/>
<organism evidence="6">
    <name type="scientific">freshwater metagenome</name>
    <dbReference type="NCBI Taxonomy" id="449393"/>
    <lineage>
        <taxon>unclassified sequences</taxon>
        <taxon>metagenomes</taxon>
        <taxon>ecological metagenomes</taxon>
    </lineage>
</organism>
<feature type="transmembrane region" description="Helical" evidence="5">
    <location>
        <begin position="104"/>
        <end position="123"/>
    </location>
</feature>
<dbReference type="PANTHER" id="PTHR20855:SF3">
    <property type="entry name" value="LD03007P"/>
    <property type="match status" value="1"/>
</dbReference>
<evidence type="ECO:0000256" key="2">
    <source>
        <dbReference type="ARBA" id="ARBA00022692"/>
    </source>
</evidence>
<comment type="subcellular location">
    <subcellularLocation>
        <location evidence="1">Membrane</location>
        <topology evidence="1">Multi-pass membrane protein</topology>
    </subcellularLocation>
</comment>
<evidence type="ECO:0000256" key="3">
    <source>
        <dbReference type="ARBA" id="ARBA00022989"/>
    </source>
</evidence>
<evidence type="ECO:0000256" key="1">
    <source>
        <dbReference type="ARBA" id="ARBA00004141"/>
    </source>
</evidence>
<feature type="transmembrane region" description="Helical" evidence="5">
    <location>
        <begin position="41"/>
        <end position="60"/>
    </location>
</feature>